<reference evidence="1 2" key="1">
    <citation type="journal article" date="2020" name="IScience">
        <title>Genome Sequencing of the Endangered Kingdonia uniflora (Circaeasteraceae, Ranunculales) Reveals Potential Mechanisms of Evolutionary Specialization.</title>
        <authorList>
            <person name="Sun Y."/>
            <person name="Deng T."/>
            <person name="Zhang A."/>
            <person name="Moore M.J."/>
            <person name="Landis J.B."/>
            <person name="Lin N."/>
            <person name="Zhang H."/>
            <person name="Zhang X."/>
            <person name="Huang J."/>
            <person name="Zhang X."/>
            <person name="Sun H."/>
            <person name="Wang H."/>
        </authorList>
    </citation>
    <scope>NUCLEOTIDE SEQUENCE [LARGE SCALE GENOMIC DNA]</scope>
    <source>
        <strain evidence="1">TB1705</strain>
        <tissue evidence="1">Leaf</tissue>
    </source>
</reference>
<feature type="non-terminal residue" evidence="1">
    <location>
        <position position="52"/>
    </location>
</feature>
<accession>A0A7J7KV87</accession>
<evidence type="ECO:0000313" key="2">
    <source>
        <dbReference type="Proteomes" id="UP000541444"/>
    </source>
</evidence>
<protein>
    <submittedName>
        <fullName evidence="1">Uncharacterized protein</fullName>
    </submittedName>
</protein>
<proteinExistence type="predicted"/>
<dbReference type="Proteomes" id="UP000541444">
    <property type="component" value="Unassembled WGS sequence"/>
</dbReference>
<dbReference type="AlphaFoldDB" id="A0A7J7KV87"/>
<keyword evidence="2" id="KW-1185">Reference proteome</keyword>
<organism evidence="1 2">
    <name type="scientific">Kingdonia uniflora</name>
    <dbReference type="NCBI Taxonomy" id="39325"/>
    <lineage>
        <taxon>Eukaryota</taxon>
        <taxon>Viridiplantae</taxon>
        <taxon>Streptophyta</taxon>
        <taxon>Embryophyta</taxon>
        <taxon>Tracheophyta</taxon>
        <taxon>Spermatophyta</taxon>
        <taxon>Magnoliopsida</taxon>
        <taxon>Ranunculales</taxon>
        <taxon>Circaeasteraceae</taxon>
        <taxon>Kingdonia</taxon>
    </lineage>
</organism>
<evidence type="ECO:0000313" key="1">
    <source>
        <dbReference type="EMBL" id="KAF6134275.1"/>
    </source>
</evidence>
<name>A0A7J7KV87_9MAGN</name>
<sequence>RFPQFQSELGEGVLDFFFKHSILVVAFKFLKTIPKRKHHLLKWGVRGLMLFL</sequence>
<gene>
    <name evidence="1" type="ORF">GIB67_039115</name>
</gene>
<dbReference type="EMBL" id="JACGCM010002882">
    <property type="protein sequence ID" value="KAF6134275.1"/>
    <property type="molecule type" value="Genomic_DNA"/>
</dbReference>
<comment type="caution">
    <text evidence="1">The sequence shown here is derived from an EMBL/GenBank/DDBJ whole genome shotgun (WGS) entry which is preliminary data.</text>
</comment>